<proteinExistence type="predicted"/>
<evidence type="ECO:0008006" key="4">
    <source>
        <dbReference type="Google" id="ProtNLM"/>
    </source>
</evidence>
<keyword evidence="3" id="KW-1185">Reference proteome</keyword>
<dbReference type="EMBL" id="JAUKUA010000002">
    <property type="protein sequence ID" value="KAK0724288.1"/>
    <property type="molecule type" value="Genomic_DNA"/>
</dbReference>
<dbReference type="SUPFAM" id="SSF56112">
    <property type="entry name" value="Protein kinase-like (PK-like)"/>
    <property type="match status" value="1"/>
</dbReference>
<gene>
    <name evidence="2" type="ORF">B0H67DRAFT_101941</name>
</gene>
<dbReference type="AlphaFoldDB" id="A0AA40AYH3"/>
<reference evidence="2" key="1">
    <citation type="submission" date="2023-06" db="EMBL/GenBank/DDBJ databases">
        <title>Genome-scale phylogeny and comparative genomics of the fungal order Sordariales.</title>
        <authorList>
            <consortium name="Lawrence Berkeley National Laboratory"/>
            <person name="Hensen N."/>
            <person name="Bonometti L."/>
            <person name="Westerberg I."/>
            <person name="Brannstrom I.O."/>
            <person name="Guillou S."/>
            <person name="Cros-Aarteil S."/>
            <person name="Calhoun S."/>
            <person name="Haridas S."/>
            <person name="Kuo A."/>
            <person name="Mondo S."/>
            <person name="Pangilinan J."/>
            <person name="Riley R."/>
            <person name="Labutti K."/>
            <person name="Andreopoulos B."/>
            <person name="Lipzen A."/>
            <person name="Chen C."/>
            <person name="Yanf M."/>
            <person name="Daum C."/>
            <person name="Ng V."/>
            <person name="Clum A."/>
            <person name="Steindorff A."/>
            <person name="Ohm R."/>
            <person name="Martin F."/>
            <person name="Silar P."/>
            <person name="Natvig D."/>
            <person name="Lalanne C."/>
            <person name="Gautier V."/>
            <person name="Ament-Velasquez S.L."/>
            <person name="Kruys A."/>
            <person name="Hutchinson M.I."/>
            <person name="Powell A.J."/>
            <person name="Barry K."/>
            <person name="Miller A.N."/>
            <person name="Grigoriev I.V."/>
            <person name="Debuchy R."/>
            <person name="Gladieux P."/>
            <person name="Thoren M.H."/>
            <person name="Johannesson H."/>
        </authorList>
    </citation>
    <scope>NUCLEOTIDE SEQUENCE</scope>
    <source>
        <strain evidence="2">SMH4607-1</strain>
    </source>
</reference>
<evidence type="ECO:0000313" key="2">
    <source>
        <dbReference type="EMBL" id="KAK0724288.1"/>
    </source>
</evidence>
<comment type="caution">
    <text evidence="2">The sequence shown here is derived from an EMBL/GenBank/DDBJ whole genome shotgun (WGS) entry which is preliminary data.</text>
</comment>
<sequence length="612" mass="70136">MLATTLHLTMKINAKNRQHLQGRHPKGRHLGIFIPAEAPWQTFPISNYPQASNKWLKAHSNGFLVVDLAIARIWGINLFARSLDDNQLYSIKYYWPRYGALMDAPPKIRSDVRFARLEDHRVEVQLPNSPAFAKMHAYGFSDHDVEGRPRCSTVYSEPLKGSDLEGLATKFDEAEKAIPESFFWHVIDQVGHALAFLHTGLTREELEAGTTEPKRGWKPIAHGYVDLRNILLDFGDDPSDFDKCFPRVVLGGFGRAGRLTSLVKWWGRGAIDEGGRERRSITDDIYSLGAKLRELLEWREFQEMWERGGMDDWWNGVEDTEQEPEKPSHYSKRLIELVNGPESEPAGLMFYFDGKLDEHVYLHTLLPEARRMMAKYRAMDAKILVQASDVSWARPEKDLESIYHPGPGVYNTDGVRSLHSLMRDYIGPYEIVKVSYDEHGNPSAYSLDAKDAAELDHLSWPGWDRTALTDPRQLLGEKAEHARVFREVDYEVSRSLSSIAQAHNWDIWPHPVPDDDSQDESSDSSTKLVWKESDRRSLKKPRITHQHPWALNAAKAAVVSKQNGPAGSSTDELEDEFRKVSRRSRGFRAGREKCRRRFRKWLAVDEAKRKAK</sequence>
<evidence type="ECO:0000256" key="1">
    <source>
        <dbReference type="SAM" id="MobiDB-lite"/>
    </source>
</evidence>
<evidence type="ECO:0000313" key="3">
    <source>
        <dbReference type="Proteomes" id="UP001172102"/>
    </source>
</evidence>
<dbReference type="InterPro" id="IPR011009">
    <property type="entry name" value="Kinase-like_dom_sf"/>
</dbReference>
<feature type="region of interest" description="Disordered" evidence="1">
    <location>
        <begin position="507"/>
        <end position="543"/>
    </location>
</feature>
<accession>A0AA40AYH3</accession>
<organism evidence="2 3">
    <name type="scientific">Lasiosphaeris hirsuta</name>
    <dbReference type="NCBI Taxonomy" id="260670"/>
    <lineage>
        <taxon>Eukaryota</taxon>
        <taxon>Fungi</taxon>
        <taxon>Dikarya</taxon>
        <taxon>Ascomycota</taxon>
        <taxon>Pezizomycotina</taxon>
        <taxon>Sordariomycetes</taxon>
        <taxon>Sordariomycetidae</taxon>
        <taxon>Sordariales</taxon>
        <taxon>Lasiosphaeriaceae</taxon>
        <taxon>Lasiosphaeris</taxon>
    </lineage>
</organism>
<dbReference type="Proteomes" id="UP001172102">
    <property type="component" value="Unassembled WGS sequence"/>
</dbReference>
<dbReference type="Gene3D" id="1.10.510.10">
    <property type="entry name" value="Transferase(Phosphotransferase) domain 1"/>
    <property type="match status" value="1"/>
</dbReference>
<name>A0AA40AYH3_9PEZI</name>
<protein>
    <recommendedName>
        <fullName evidence="4">Protein kinase domain-containing protein</fullName>
    </recommendedName>
</protein>